<keyword evidence="2" id="KW-1185">Reference proteome</keyword>
<name>A0A9W9CK96_9PLEO</name>
<dbReference type="Proteomes" id="UP001140560">
    <property type="component" value="Unassembled WGS sequence"/>
</dbReference>
<proteinExistence type="predicted"/>
<protein>
    <submittedName>
        <fullName evidence="1">Uncharacterized protein</fullName>
    </submittedName>
</protein>
<evidence type="ECO:0000313" key="1">
    <source>
        <dbReference type="EMBL" id="KAJ4368085.1"/>
    </source>
</evidence>
<gene>
    <name evidence="1" type="ORF">N0V83_006440</name>
</gene>
<dbReference type="EMBL" id="JAPEUY010000011">
    <property type="protein sequence ID" value="KAJ4368085.1"/>
    <property type="molecule type" value="Genomic_DNA"/>
</dbReference>
<evidence type="ECO:0000313" key="2">
    <source>
        <dbReference type="Proteomes" id="UP001140560"/>
    </source>
</evidence>
<sequence length="231" mass="25401">MINAAKVARRASDDPRLAEHAVHTIGPLKSSLDSLKRTLTTESLEHSTILAYLYNAEVNIYELSLLQNPPSYQYPSDFKRIEYLTSCLQSCKAGISYYLESDTDMAYIPGPCMLIFAYSIKIVYKLGTLHHDSGWDASAVRETVDTVSALEQAAAVAERSNTRIKEETGEDSILATAAATLRSTAPNWRIPEQDMAVDGATVMADWSGGVGLDPSIIDFSDNIWFSGSFDF</sequence>
<dbReference type="AlphaFoldDB" id="A0A9W9CK96"/>
<comment type="caution">
    <text evidence="1">The sequence shown here is derived from an EMBL/GenBank/DDBJ whole genome shotgun (WGS) entry which is preliminary data.</text>
</comment>
<dbReference type="OrthoDB" id="1600564at2759"/>
<reference evidence="1" key="1">
    <citation type="submission" date="2022-10" db="EMBL/GenBank/DDBJ databases">
        <title>Tapping the CABI collections for fungal endophytes: first genome assemblies for Collariella, Neodidymelliopsis, Ascochyta clinopodiicola, Didymella pomorum, Didymosphaeria variabile, Neocosmospora piperis and Neocucurbitaria cava.</title>
        <authorList>
            <person name="Hill R."/>
        </authorList>
    </citation>
    <scope>NUCLEOTIDE SEQUENCE</scope>
    <source>
        <strain evidence="1">IMI 356814</strain>
    </source>
</reference>
<accession>A0A9W9CK96</accession>
<organism evidence="1 2">
    <name type="scientific">Neocucurbitaria cava</name>
    <dbReference type="NCBI Taxonomy" id="798079"/>
    <lineage>
        <taxon>Eukaryota</taxon>
        <taxon>Fungi</taxon>
        <taxon>Dikarya</taxon>
        <taxon>Ascomycota</taxon>
        <taxon>Pezizomycotina</taxon>
        <taxon>Dothideomycetes</taxon>
        <taxon>Pleosporomycetidae</taxon>
        <taxon>Pleosporales</taxon>
        <taxon>Pleosporineae</taxon>
        <taxon>Cucurbitariaceae</taxon>
        <taxon>Neocucurbitaria</taxon>
    </lineage>
</organism>